<evidence type="ECO:0000313" key="3">
    <source>
        <dbReference type="EMBL" id="GAA4652167.1"/>
    </source>
</evidence>
<feature type="signal peptide" evidence="1">
    <location>
        <begin position="1"/>
        <end position="22"/>
    </location>
</feature>
<dbReference type="InterPro" id="IPR053892">
    <property type="entry name" value="MoaF-like"/>
</dbReference>
<comment type="caution">
    <text evidence="3">The sequence shown here is derived from an EMBL/GenBank/DDBJ whole genome shotgun (WGS) entry which is preliminary data.</text>
</comment>
<dbReference type="Proteomes" id="UP001500604">
    <property type="component" value="Unassembled WGS sequence"/>
</dbReference>
<dbReference type="EMBL" id="BAABFL010000470">
    <property type="protein sequence ID" value="GAA4652167.1"/>
    <property type="molecule type" value="Genomic_DNA"/>
</dbReference>
<dbReference type="Gene3D" id="2.40.128.20">
    <property type="match status" value="1"/>
</dbReference>
<gene>
    <name evidence="3" type="ORF">GCM10023116_44510</name>
</gene>
<dbReference type="Pfam" id="PF22036">
    <property type="entry name" value="MoaF_like"/>
    <property type="match status" value="1"/>
</dbReference>
<proteinExistence type="predicted"/>
<evidence type="ECO:0000256" key="1">
    <source>
        <dbReference type="SAM" id="SignalP"/>
    </source>
</evidence>
<reference evidence="4" key="1">
    <citation type="journal article" date="2019" name="Int. J. Syst. Evol. Microbiol.">
        <title>The Global Catalogue of Microorganisms (GCM) 10K type strain sequencing project: providing services to taxonomists for standard genome sequencing and annotation.</title>
        <authorList>
            <consortium name="The Broad Institute Genomics Platform"/>
            <consortium name="The Broad Institute Genome Sequencing Center for Infectious Disease"/>
            <person name="Wu L."/>
            <person name="Ma J."/>
        </authorList>
    </citation>
    <scope>NUCLEOTIDE SEQUENCE [LARGE SCALE GENOMIC DNA]</scope>
    <source>
        <strain evidence="4">JCM 17805</strain>
    </source>
</reference>
<dbReference type="InterPro" id="IPR012674">
    <property type="entry name" value="Calycin"/>
</dbReference>
<organism evidence="3 4">
    <name type="scientific">Kistimonas scapharcae</name>
    <dbReference type="NCBI Taxonomy" id="1036133"/>
    <lineage>
        <taxon>Bacteria</taxon>
        <taxon>Pseudomonadati</taxon>
        <taxon>Pseudomonadota</taxon>
        <taxon>Gammaproteobacteria</taxon>
        <taxon>Oceanospirillales</taxon>
        <taxon>Endozoicomonadaceae</taxon>
        <taxon>Kistimonas</taxon>
    </lineage>
</organism>
<sequence length="157" mass="18013">MKTCKTLFALFMLGCLPLNHSAAKENGMPTSLEKARQEAEAIKPMHLLDGTSVEYYYQNGSGIQLELYDGMLRYEWIAGPRKGNGNKDLPYRSRKIGDRFYVISWLEPSHPDYTTLIFNFNNNVMYSSGIFRFGTPDQFIRFDGGIIETVHLVEKEK</sequence>
<evidence type="ECO:0000313" key="4">
    <source>
        <dbReference type="Proteomes" id="UP001500604"/>
    </source>
</evidence>
<accession>A0ABP8V8F3</accession>
<keyword evidence="4" id="KW-1185">Reference proteome</keyword>
<protein>
    <recommendedName>
        <fullName evidence="2">MoaF-like domain-containing protein</fullName>
    </recommendedName>
</protein>
<feature type="chain" id="PRO_5045872459" description="MoaF-like domain-containing protein" evidence="1">
    <location>
        <begin position="23"/>
        <end position="157"/>
    </location>
</feature>
<dbReference type="RefSeq" id="WP_345198683.1">
    <property type="nucleotide sequence ID" value="NZ_BAABFL010000470.1"/>
</dbReference>
<name>A0ABP8V8F3_9GAMM</name>
<feature type="domain" description="MoaF-like" evidence="2">
    <location>
        <begin position="51"/>
        <end position="144"/>
    </location>
</feature>
<keyword evidence="1" id="KW-0732">Signal</keyword>
<evidence type="ECO:0000259" key="2">
    <source>
        <dbReference type="Pfam" id="PF22036"/>
    </source>
</evidence>